<dbReference type="Pfam" id="PF12796">
    <property type="entry name" value="Ank_2"/>
    <property type="match status" value="1"/>
</dbReference>
<dbReference type="Gene3D" id="1.25.40.20">
    <property type="entry name" value="Ankyrin repeat-containing domain"/>
    <property type="match status" value="1"/>
</dbReference>
<dbReference type="AlphaFoldDB" id="A0A1X7SR03"/>
<proteinExistence type="predicted"/>
<evidence type="ECO:0000313" key="1">
    <source>
        <dbReference type="EnsemblMetazoa" id="Aqu2.1.04546_001"/>
    </source>
</evidence>
<dbReference type="InParanoid" id="A0A1X7SR03"/>
<organism evidence="1">
    <name type="scientific">Amphimedon queenslandica</name>
    <name type="common">Sponge</name>
    <dbReference type="NCBI Taxonomy" id="400682"/>
    <lineage>
        <taxon>Eukaryota</taxon>
        <taxon>Metazoa</taxon>
        <taxon>Porifera</taxon>
        <taxon>Demospongiae</taxon>
        <taxon>Heteroscleromorpha</taxon>
        <taxon>Haplosclerida</taxon>
        <taxon>Niphatidae</taxon>
        <taxon>Amphimedon</taxon>
    </lineage>
</organism>
<dbReference type="SMART" id="SM00248">
    <property type="entry name" value="ANK"/>
    <property type="match status" value="4"/>
</dbReference>
<reference evidence="1" key="1">
    <citation type="submission" date="2017-05" db="UniProtKB">
        <authorList>
            <consortium name="EnsemblMetazoa"/>
        </authorList>
    </citation>
    <scope>IDENTIFICATION</scope>
</reference>
<name>A0A1X7SR03_AMPQE</name>
<dbReference type="PANTHER" id="PTHR24121:SF21">
    <property type="entry name" value="ANKYRIN REPEAT FAMILY PROTEIN"/>
    <property type="match status" value="1"/>
</dbReference>
<accession>A0A1X7SR03</accession>
<dbReference type="SUPFAM" id="SSF48403">
    <property type="entry name" value="Ankyrin repeat"/>
    <property type="match status" value="1"/>
</dbReference>
<sequence>PLLQRLCRGALKRRDHEEAVVLLLHSRSPSVLIDNRVNEIVKYDVLHLDEPDLLYYSISNGWLDVTRDLVTEYHFDPHGYYKSESCLYTAAKGNHVDIAEYLIKECDCNPMRRIINGTGIPVLHYVAREGLLNVLKCMVININGHIMDKQYHDTNGRTVLHCAVKHIDVMKYLIKECNCDIMVTDKDASEGLLDVLKCMVMNINGHIMDEQYHDTNGRTVLHCAVKHIDVIKYLIKECNCDIMVTDKDG</sequence>
<dbReference type="OrthoDB" id="1577640at2759"/>
<dbReference type="Pfam" id="PF00023">
    <property type="entry name" value="Ank"/>
    <property type="match status" value="2"/>
</dbReference>
<protein>
    <submittedName>
        <fullName evidence="1">Uncharacterized protein</fullName>
    </submittedName>
</protein>
<dbReference type="InterPro" id="IPR036770">
    <property type="entry name" value="Ankyrin_rpt-contain_sf"/>
</dbReference>
<dbReference type="PANTHER" id="PTHR24121">
    <property type="entry name" value="NO MECHANORECEPTOR POTENTIAL C, ISOFORM D-RELATED"/>
    <property type="match status" value="1"/>
</dbReference>
<dbReference type="InterPro" id="IPR002110">
    <property type="entry name" value="Ankyrin_rpt"/>
</dbReference>
<dbReference type="EnsemblMetazoa" id="Aqu2.1.04546_001">
    <property type="protein sequence ID" value="Aqu2.1.04546_001"/>
    <property type="gene ID" value="Aqu2.1.04546"/>
</dbReference>